<reference evidence="3" key="1">
    <citation type="submission" date="2023-03" db="EMBL/GenBank/DDBJ databases">
        <title>Massive genome expansion in bonnet fungi (Mycena s.s.) driven by repeated elements and novel gene families across ecological guilds.</title>
        <authorList>
            <consortium name="Lawrence Berkeley National Laboratory"/>
            <person name="Harder C.B."/>
            <person name="Miyauchi S."/>
            <person name="Viragh M."/>
            <person name="Kuo A."/>
            <person name="Thoen E."/>
            <person name="Andreopoulos B."/>
            <person name="Lu D."/>
            <person name="Skrede I."/>
            <person name="Drula E."/>
            <person name="Henrissat B."/>
            <person name="Morin E."/>
            <person name="Kohler A."/>
            <person name="Barry K."/>
            <person name="LaButti K."/>
            <person name="Morin E."/>
            <person name="Salamov A."/>
            <person name="Lipzen A."/>
            <person name="Mereny Z."/>
            <person name="Hegedus B."/>
            <person name="Baldrian P."/>
            <person name="Stursova M."/>
            <person name="Weitz H."/>
            <person name="Taylor A."/>
            <person name="Grigoriev I.V."/>
            <person name="Nagy L.G."/>
            <person name="Martin F."/>
            <person name="Kauserud H."/>
        </authorList>
    </citation>
    <scope>NUCLEOTIDE SEQUENCE</scope>
    <source>
        <strain evidence="3">CBHHK182m</strain>
    </source>
</reference>
<organism evidence="3 4">
    <name type="scientific">Mycena metata</name>
    <dbReference type="NCBI Taxonomy" id="1033252"/>
    <lineage>
        <taxon>Eukaryota</taxon>
        <taxon>Fungi</taxon>
        <taxon>Dikarya</taxon>
        <taxon>Basidiomycota</taxon>
        <taxon>Agaricomycotina</taxon>
        <taxon>Agaricomycetes</taxon>
        <taxon>Agaricomycetidae</taxon>
        <taxon>Agaricales</taxon>
        <taxon>Marasmiineae</taxon>
        <taxon>Mycenaceae</taxon>
        <taxon>Mycena</taxon>
    </lineage>
</organism>
<protein>
    <recommendedName>
        <fullName evidence="2">BRCT domain-containing protein</fullName>
    </recommendedName>
</protein>
<evidence type="ECO:0000313" key="3">
    <source>
        <dbReference type="EMBL" id="KAJ7712673.1"/>
    </source>
</evidence>
<proteinExistence type="predicted"/>
<dbReference type="Proteomes" id="UP001215598">
    <property type="component" value="Unassembled WGS sequence"/>
</dbReference>
<feature type="compositionally biased region" description="Basic and acidic residues" evidence="1">
    <location>
        <begin position="129"/>
        <end position="142"/>
    </location>
</feature>
<feature type="compositionally biased region" description="Low complexity" evidence="1">
    <location>
        <begin position="320"/>
        <end position="333"/>
    </location>
</feature>
<evidence type="ECO:0000313" key="4">
    <source>
        <dbReference type="Proteomes" id="UP001215598"/>
    </source>
</evidence>
<feature type="region of interest" description="Disordered" evidence="1">
    <location>
        <begin position="548"/>
        <end position="584"/>
    </location>
</feature>
<dbReference type="AlphaFoldDB" id="A0AAD7ME35"/>
<evidence type="ECO:0000256" key="1">
    <source>
        <dbReference type="SAM" id="MobiDB-lite"/>
    </source>
</evidence>
<gene>
    <name evidence="3" type="ORF">B0H16DRAFT_1479217</name>
</gene>
<dbReference type="PROSITE" id="PS50172">
    <property type="entry name" value="BRCT"/>
    <property type="match status" value="1"/>
</dbReference>
<dbReference type="EMBL" id="JARKIB010000360">
    <property type="protein sequence ID" value="KAJ7712673.1"/>
    <property type="molecule type" value="Genomic_DNA"/>
</dbReference>
<dbReference type="InterPro" id="IPR001357">
    <property type="entry name" value="BRCT_dom"/>
</dbReference>
<keyword evidence="4" id="KW-1185">Reference proteome</keyword>
<name>A0AAD7ME35_9AGAR</name>
<accession>A0AAD7ME35</accession>
<sequence length="1135" mass="126802">MDSTVLAIARLSLKGYNEDIILPPLKFFISSEKDEAPLSRSSFDALQMMLLQLMDNGIPPIRTDHRVFEKMVPDFNPALPTTRRPWCSVDIGRKRPFSDRQQLEKRAGQLQFNTNWNGAIQARNSALDPESKEQRQEEVDRRQRIADVAAEDDTEPSHGGQDWRRISGLCLSSSNYKQAPLSRTGDPEQRVRHLLCNLPRPKARIAHAELQKVAHRLYQSDHFRASCFQNTSTIPILFKYSTAECEDTYNALGIRRSQWMDASNGHSYGAGHYIQKHTGQPKDLSKVTPEERLAIDRVQQHRYLLQKVANAELNIVKMKSPTSRSESSSTASAVRGRVPRSLVDNKAGDQDPQARTIYYRRSKSSGVTLHHAVQCPLTSPPPQDSSSRRMTISRMSDPFKSWITPKVESVANHPCIPVSTASIAIGNLAAVDSPLVRGDGVDMVTERAKGVEVWLKVGFRGAVVCIGIGGAVVAGSRSRGCECREGRGQGQQEGGKALRKRKKRFTDLLVGTSDRDAVFSRRGLRAGVAIRGVRCRGESLGEWYGSVADGNDGRGRGGGGQTRRTRRPVSTVPKGPPIMPTSSRGCSVAMLQTVQTIMEALEFCVENSAVGIEIQRCCGSSHGETKKESTSRVRARGRVLRSLVDNKAGDPDLRARTIYYRRMSPYICQIVHTPLRHILNTCSAGMGSAVDDTVVNRGSADETIGKVQAKVQDKGGFWLRITMGRKWSDLIKHQFVIWLMTDESQKISLGRIKADNLLGTAGSPGLLQDLKRSWSDFVSTNAVEQQLNGNRDWYTEEVRKYCQKHGIRTKTTWDLKTHEFTPGMQLNVHTYWTSTSTDWLFDPTLNQKDLESMLINTGGSISEEELLADVIVSNDASKWPSSAVPIVKTHWIRCCIETRRQLRVEFWDPLHELSEVVVVSDEESERELVAEQGGLAFPSEIAYSEFYNAFGNTYNHHERQDYALERADDLFTISMLFGTQCLRSTPICSQHDVNSSDLQSGLSTNVESKPPKITATEARTKRVKERCASLLHHLNEDTASSQTFIDNIENPVGSEHKEQEDAAFARLWVGYGNDGCLRDWKQFLSAKFSSIDVSWLSNELGGIEKTADLKGTERMRATHLALQDTEESTNKKTIH</sequence>
<feature type="domain" description="BRCT" evidence="2">
    <location>
        <begin position="846"/>
        <end position="905"/>
    </location>
</feature>
<feature type="region of interest" description="Disordered" evidence="1">
    <location>
        <begin position="123"/>
        <end position="142"/>
    </location>
</feature>
<evidence type="ECO:0000259" key="2">
    <source>
        <dbReference type="PROSITE" id="PS50172"/>
    </source>
</evidence>
<comment type="caution">
    <text evidence="3">The sequence shown here is derived from an EMBL/GenBank/DDBJ whole genome shotgun (WGS) entry which is preliminary data.</text>
</comment>
<feature type="region of interest" description="Disordered" evidence="1">
    <location>
        <begin position="319"/>
        <end position="354"/>
    </location>
</feature>